<dbReference type="PANTHER" id="PTHR43584">
    <property type="entry name" value="NUCLEOTIDYL TRANSFERASE"/>
    <property type="match status" value="1"/>
</dbReference>
<evidence type="ECO:0000256" key="1">
    <source>
        <dbReference type="ARBA" id="ARBA00022679"/>
    </source>
</evidence>
<evidence type="ECO:0000256" key="2">
    <source>
        <dbReference type="ARBA" id="ARBA00022695"/>
    </source>
</evidence>
<dbReference type="GO" id="GO:0016779">
    <property type="term" value="F:nucleotidyltransferase activity"/>
    <property type="evidence" value="ECO:0007669"/>
    <property type="project" value="UniProtKB-KW"/>
</dbReference>
<keyword evidence="2" id="KW-0548">Nucleotidyltransferase</keyword>
<proteinExistence type="predicted"/>
<dbReference type="InterPro" id="IPR029044">
    <property type="entry name" value="Nucleotide-diphossugar_trans"/>
</dbReference>
<evidence type="ECO:0000259" key="3">
    <source>
        <dbReference type="Pfam" id="PF00483"/>
    </source>
</evidence>
<dbReference type="PANTHER" id="PTHR43584:SF5">
    <property type="entry name" value="PROTEIN LICC"/>
    <property type="match status" value="1"/>
</dbReference>
<accession>A0A3B1C2F5</accession>
<dbReference type="InterPro" id="IPR005835">
    <property type="entry name" value="NTP_transferase_dom"/>
</dbReference>
<dbReference type="SUPFAM" id="SSF53448">
    <property type="entry name" value="Nucleotide-diphospho-sugar transferases"/>
    <property type="match status" value="1"/>
</dbReference>
<keyword evidence="1" id="KW-0808">Transferase</keyword>
<dbReference type="Pfam" id="PF00483">
    <property type="entry name" value="NTP_transferase"/>
    <property type="match status" value="1"/>
</dbReference>
<protein>
    <recommendedName>
        <fullName evidence="3">Nucleotidyl transferase domain-containing protein</fullName>
    </recommendedName>
</protein>
<dbReference type="Gene3D" id="3.90.550.10">
    <property type="entry name" value="Spore Coat Polysaccharide Biosynthesis Protein SpsA, Chain A"/>
    <property type="match status" value="1"/>
</dbReference>
<reference evidence="4" key="1">
    <citation type="submission" date="2018-06" db="EMBL/GenBank/DDBJ databases">
        <authorList>
            <person name="Zhirakovskaya E."/>
        </authorList>
    </citation>
    <scope>NUCLEOTIDE SEQUENCE</scope>
</reference>
<name>A0A3B1C2F5_9ZZZZ</name>
<dbReference type="EMBL" id="UOGC01000078">
    <property type="protein sequence ID" value="VAX18753.1"/>
    <property type="molecule type" value="Genomic_DNA"/>
</dbReference>
<sequence>MTISSYRSNTTRVTTALLLAAGTGTRLHPLTQDAPKCLTEVYGVSILKRLVDNLSAQGFTRLVVVIGYMGDRIQHFLQHNAGSMQIEYVLNPDYRTTNNLYSLWLARNQIRESFLLAESDLIFETWMLDKMLQPDRMAISKMLPWMNGTRVELGAGRQIAAFRMGDEIVGDAHQYKTVNLYSISLPSWGKIEERLSRYVSEGKLNDYYEVAFAEMVADGTLSFDAVFFDANRWYEIDTIADLRAAEKLFVQPRRHATPTLMLPELGTAFA</sequence>
<dbReference type="AlphaFoldDB" id="A0A3B1C2F5"/>
<dbReference type="InterPro" id="IPR050065">
    <property type="entry name" value="GlmU-like"/>
</dbReference>
<evidence type="ECO:0000313" key="4">
    <source>
        <dbReference type="EMBL" id="VAX18753.1"/>
    </source>
</evidence>
<feature type="domain" description="Nucleotidyl transferase" evidence="3">
    <location>
        <begin position="16"/>
        <end position="132"/>
    </location>
</feature>
<organism evidence="4">
    <name type="scientific">hydrothermal vent metagenome</name>
    <dbReference type="NCBI Taxonomy" id="652676"/>
    <lineage>
        <taxon>unclassified sequences</taxon>
        <taxon>metagenomes</taxon>
        <taxon>ecological metagenomes</taxon>
    </lineage>
</organism>
<dbReference type="CDD" id="cd02523">
    <property type="entry name" value="PC_cytidylyltransferase"/>
    <property type="match status" value="1"/>
</dbReference>
<gene>
    <name evidence="4" type="ORF">MNBD_NITROSPINAE01-274</name>
</gene>